<reference evidence="2 3" key="1">
    <citation type="submission" date="2016-11" db="EMBL/GenBank/DDBJ databases">
        <title>The macronuclear genome of Stentor coeruleus: a giant cell with tiny introns.</title>
        <authorList>
            <person name="Slabodnick M."/>
            <person name="Ruby J.G."/>
            <person name="Reiff S.B."/>
            <person name="Swart E.C."/>
            <person name="Gosai S."/>
            <person name="Prabakaran S."/>
            <person name="Witkowska E."/>
            <person name="Larue G.E."/>
            <person name="Fisher S."/>
            <person name="Freeman R.M."/>
            <person name="Gunawardena J."/>
            <person name="Chu W."/>
            <person name="Stover N.A."/>
            <person name="Gregory B.D."/>
            <person name="Nowacki M."/>
            <person name="Derisi J."/>
            <person name="Roy S.W."/>
            <person name="Marshall W.F."/>
            <person name="Sood P."/>
        </authorList>
    </citation>
    <scope>NUCLEOTIDE SEQUENCE [LARGE SCALE GENOMIC DNA]</scope>
    <source>
        <strain evidence="2">WM001</strain>
    </source>
</reference>
<name>A0A1R2BV81_9CILI</name>
<dbReference type="OrthoDB" id="10493783at2759"/>
<dbReference type="EMBL" id="MPUH01000413">
    <property type="protein sequence ID" value="OMJ80674.1"/>
    <property type="molecule type" value="Genomic_DNA"/>
</dbReference>
<keyword evidence="3" id="KW-1185">Reference proteome</keyword>
<gene>
    <name evidence="2" type="ORF">SteCoe_19008</name>
</gene>
<organism evidence="2 3">
    <name type="scientific">Stentor coeruleus</name>
    <dbReference type="NCBI Taxonomy" id="5963"/>
    <lineage>
        <taxon>Eukaryota</taxon>
        <taxon>Sar</taxon>
        <taxon>Alveolata</taxon>
        <taxon>Ciliophora</taxon>
        <taxon>Postciliodesmatophora</taxon>
        <taxon>Heterotrichea</taxon>
        <taxon>Heterotrichida</taxon>
        <taxon>Stentoridae</taxon>
        <taxon>Stentor</taxon>
    </lineage>
</organism>
<feature type="transmembrane region" description="Helical" evidence="1">
    <location>
        <begin position="63"/>
        <end position="82"/>
    </location>
</feature>
<feature type="transmembrane region" description="Helical" evidence="1">
    <location>
        <begin position="88"/>
        <end position="107"/>
    </location>
</feature>
<keyword evidence="1" id="KW-0812">Transmembrane</keyword>
<evidence type="ECO:0008006" key="4">
    <source>
        <dbReference type="Google" id="ProtNLM"/>
    </source>
</evidence>
<protein>
    <recommendedName>
        <fullName evidence="4">Transmembrane protein</fullName>
    </recommendedName>
</protein>
<dbReference type="AlphaFoldDB" id="A0A1R2BV81"/>
<accession>A0A1R2BV81</accession>
<evidence type="ECO:0000313" key="2">
    <source>
        <dbReference type="EMBL" id="OMJ80674.1"/>
    </source>
</evidence>
<comment type="caution">
    <text evidence="2">The sequence shown here is derived from an EMBL/GenBank/DDBJ whole genome shotgun (WGS) entry which is preliminary data.</text>
</comment>
<proteinExistence type="predicted"/>
<evidence type="ECO:0000256" key="1">
    <source>
        <dbReference type="SAM" id="Phobius"/>
    </source>
</evidence>
<keyword evidence="1" id="KW-0472">Membrane</keyword>
<evidence type="ECO:0000313" key="3">
    <source>
        <dbReference type="Proteomes" id="UP000187209"/>
    </source>
</evidence>
<keyword evidence="1" id="KW-1133">Transmembrane helix</keyword>
<dbReference type="Proteomes" id="UP000187209">
    <property type="component" value="Unassembled WGS sequence"/>
</dbReference>
<sequence length="143" mass="17006">MAGSRTQKTKLYDENMNSRHKTLRFLEDNIDTFSDYPDNKKHMIDRDDIITLNYFKKNFADKCFYTGLGFSAAIAGTLVLTYKKNIKALFFPIAFIPMPCAAAYHYYKFSQFLEYCEIKYKDRGLNNKILWEYHKKNSLRKFD</sequence>